<feature type="chain" id="PRO_5005835207" evidence="2">
    <location>
        <begin position="21"/>
        <end position="551"/>
    </location>
</feature>
<evidence type="ECO:0000313" key="4">
    <source>
        <dbReference type="Proteomes" id="UP000037904"/>
    </source>
</evidence>
<comment type="caution">
    <text evidence="3">The sequence shown here is derived from an EMBL/GenBank/DDBJ whole genome shotgun (WGS) entry which is preliminary data.</text>
</comment>
<dbReference type="PANTHER" id="PTHR35204">
    <property type="entry name" value="YALI0A21131P"/>
    <property type="match status" value="1"/>
</dbReference>
<reference evidence="3 4" key="1">
    <citation type="submission" date="2015-04" db="EMBL/GenBank/DDBJ databases">
        <title>The draft genome sequence of Fusarium langsethiae, a T-2/HT-2 mycotoxin producer.</title>
        <authorList>
            <person name="Lysoe E."/>
            <person name="Divon H.H."/>
            <person name="Terzi V."/>
            <person name="Orru L."/>
            <person name="Lamontanara A."/>
            <person name="Kolseth A.-K."/>
            <person name="Frandsen R.J."/>
            <person name="Nielsen K."/>
            <person name="Thrane U."/>
        </authorList>
    </citation>
    <scope>NUCLEOTIDE SEQUENCE [LARGE SCALE GENOMIC DNA]</scope>
    <source>
        <strain evidence="3 4">Fl201059</strain>
    </source>
</reference>
<proteinExistence type="predicted"/>
<dbReference type="EMBL" id="JXCE01000102">
    <property type="protein sequence ID" value="KPA41276.1"/>
    <property type="molecule type" value="Genomic_DNA"/>
</dbReference>
<evidence type="ECO:0000313" key="3">
    <source>
        <dbReference type="EMBL" id="KPA41276.1"/>
    </source>
</evidence>
<dbReference type="Proteomes" id="UP000037904">
    <property type="component" value="Unassembled WGS sequence"/>
</dbReference>
<evidence type="ECO:0000256" key="1">
    <source>
        <dbReference type="SAM" id="MobiDB-lite"/>
    </source>
</evidence>
<name>A0A0M9EX44_FUSLA</name>
<feature type="signal peptide" evidence="2">
    <location>
        <begin position="1"/>
        <end position="20"/>
    </location>
</feature>
<dbReference type="OrthoDB" id="10261782at2759"/>
<keyword evidence="2" id="KW-0732">Signal</keyword>
<evidence type="ECO:0000256" key="2">
    <source>
        <dbReference type="SAM" id="SignalP"/>
    </source>
</evidence>
<accession>A0A0M9EX44</accession>
<gene>
    <name evidence="3" type="ORF">FLAG1_05836</name>
</gene>
<keyword evidence="4" id="KW-1185">Reference proteome</keyword>
<organism evidence="3 4">
    <name type="scientific">Fusarium langsethiae</name>
    <dbReference type="NCBI Taxonomy" id="179993"/>
    <lineage>
        <taxon>Eukaryota</taxon>
        <taxon>Fungi</taxon>
        <taxon>Dikarya</taxon>
        <taxon>Ascomycota</taxon>
        <taxon>Pezizomycotina</taxon>
        <taxon>Sordariomycetes</taxon>
        <taxon>Hypocreomycetidae</taxon>
        <taxon>Hypocreales</taxon>
        <taxon>Nectriaceae</taxon>
        <taxon>Fusarium</taxon>
    </lineage>
</organism>
<dbReference type="AlphaFoldDB" id="A0A0M9EX44"/>
<protein>
    <submittedName>
        <fullName evidence="3">Uncharacterized protein</fullName>
    </submittedName>
</protein>
<sequence>MVPRAPFSVFSLLLLQFANGNPNAERIQPDPKYAEDRAYMVFNEIHSAGRLWGSSLYHNGFGFFPATVPAGTMFYHGSRQNVTPAGLEWLAFDIEHAENFARSFRYKPGRGHHPPVSLPDKNKPEQDDDLPPEEGFREELRRRSELAKREKLYVRDDGEDDEVNVRGYLHLYQTTRELNLLLLDGLSAGKTGMGTLDSQDLVLREDKGDNERFNEWNRARDLCKIATEWGLDGFVRMELGVEVIKCDFSNDLDLVNMMRTEMREDMMANQGLTAFQWVRAVGERYDDIGADRLRIDFSSMVSGLFFPINISNTDPERPDLKRLGAATLEDLVDIKVYLKDVLRQPRRFTVNWQGVVDLVVSRYSKRIALMAYEQLPSHHFINEVEAATTTWYDAPPLPDDIYSMENGSKNRTADAIEECRIHYLRPALLVKGKWSVEDRMIYTSLDTVLDTICDKLYSVRNYLLRVSKRDGEDDAELEKAVQHGRVVMRELMGELGWPTWKKPQACAPDEVSVIAMWPFGTKEDHWYPGCRSIDTVQHPTGSYWDTFRPVD</sequence>
<dbReference type="InterPro" id="IPR038921">
    <property type="entry name" value="YOR389W-like"/>
</dbReference>
<dbReference type="PANTHER" id="PTHR35204:SF1">
    <property type="entry name" value="ENTEROTOXIN"/>
    <property type="match status" value="1"/>
</dbReference>
<feature type="region of interest" description="Disordered" evidence="1">
    <location>
        <begin position="105"/>
        <end position="141"/>
    </location>
</feature>